<reference evidence="1 2" key="1">
    <citation type="journal article" date="2023" name="Plants (Basel)">
        <title>Bridging the Gap: Combining Genomics and Transcriptomics Approaches to Understand Stylosanthes scabra, an Orphan Legume from the Brazilian Caatinga.</title>
        <authorList>
            <person name="Ferreira-Neto J.R.C."/>
            <person name="da Silva M.D."/>
            <person name="Binneck E."/>
            <person name="de Melo N.F."/>
            <person name="da Silva R.H."/>
            <person name="de Melo A.L.T.M."/>
            <person name="Pandolfi V."/>
            <person name="Bustamante F.O."/>
            <person name="Brasileiro-Vidal A.C."/>
            <person name="Benko-Iseppon A.M."/>
        </authorList>
    </citation>
    <scope>NUCLEOTIDE SEQUENCE [LARGE SCALE GENOMIC DNA]</scope>
    <source>
        <tissue evidence="1">Leaves</tissue>
    </source>
</reference>
<organism evidence="1 2">
    <name type="scientific">Stylosanthes scabra</name>
    <dbReference type="NCBI Taxonomy" id="79078"/>
    <lineage>
        <taxon>Eukaryota</taxon>
        <taxon>Viridiplantae</taxon>
        <taxon>Streptophyta</taxon>
        <taxon>Embryophyta</taxon>
        <taxon>Tracheophyta</taxon>
        <taxon>Spermatophyta</taxon>
        <taxon>Magnoliopsida</taxon>
        <taxon>eudicotyledons</taxon>
        <taxon>Gunneridae</taxon>
        <taxon>Pentapetalae</taxon>
        <taxon>rosids</taxon>
        <taxon>fabids</taxon>
        <taxon>Fabales</taxon>
        <taxon>Fabaceae</taxon>
        <taxon>Papilionoideae</taxon>
        <taxon>50 kb inversion clade</taxon>
        <taxon>dalbergioids sensu lato</taxon>
        <taxon>Dalbergieae</taxon>
        <taxon>Pterocarpus clade</taxon>
        <taxon>Stylosanthes</taxon>
    </lineage>
</organism>
<name>A0ABU6QPZ2_9FABA</name>
<accession>A0ABU6QPZ2</accession>
<dbReference type="EMBL" id="JASCZI010000915">
    <property type="protein sequence ID" value="MED6113789.1"/>
    <property type="molecule type" value="Genomic_DNA"/>
</dbReference>
<proteinExistence type="predicted"/>
<protein>
    <recommendedName>
        <fullName evidence="3">Pentatricopeptide repeat-containing protein</fullName>
    </recommendedName>
</protein>
<keyword evidence="2" id="KW-1185">Reference proteome</keyword>
<comment type="caution">
    <text evidence="1">The sequence shown here is derived from an EMBL/GenBank/DDBJ whole genome shotgun (WGS) entry which is preliminary data.</text>
</comment>
<dbReference type="Proteomes" id="UP001341840">
    <property type="component" value="Unassembled WGS sequence"/>
</dbReference>
<sequence length="141" mass="15808">MVQLQKFGYFDANGKRKNKTGPASIKMANIFRIATAFSMNSRSMLMRYALPLHPPYPPLTLTVSRFALFVSSLSQLPSPRHVDEAVDSFTRMLSMRPTPSIIQFNKILGSLAKVNRFPTAISLFHQLQLTESLLTCLLSTS</sequence>
<evidence type="ECO:0008006" key="3">
    <source>
        <dbReference type="Google" id="ProtNLM"/>
    </source>
</evidence>
<gene>
    <name evidence="1" type="ORF">PIB30_074146</name>
</gene>
<evidence type="ECO:0000313" key="1">
    <source>
        <dbReference type="EMBL" id="MED6113789.1"/>
    </source>
</evidence>
<evidence type="ECO:0000313" key="2">
    <source>
        <dbReference type="Proteomes" id="UP001341840"/>
    </source>
</evidence>